<dbReference type="RefSeq" id="XP_001030579.1">
    <property type="nucleotide sequence ID" value="XM_001030579.1"/>
</dbReference>
<dbReference type="Proteomes" id="UP000009168">
    <property type="component" value="Unassembled WGS sequence"/>
</dbReference>
<evidence type="ECO:0000256" key="1">
    <source>
        <dbReference type="SAM" id="SignalP"/>
    </source>
</evidence>
<dbReference type="AlphaFoldDB" id="Q22C91"/>
<accession>Q22C91</accession>
<organism evidence="2 3">
    <name type="scientific">Tetrahymena thermophila (strain SB210)</name>
    <dbReference type="NCBI Taxonomy" id="312017"/>
    <lineage>
        <taxon>Eukaryota</taxon>
        <taxon>Sar</taxon>
        <taxon>Alveolata</taxon>
        <taxon>Ciliophora</taxon>
        <taxon>Intramacronucleata</taxon>
        <taxon>Oligohymenophorea</taxon>
        <taxon>Hymenostomatida</taxon>
        <taxon>Tetrahymenina</taxon>
        <taxon>Tetrahymenidae</taxon>
        <taxon>Tetrahymena</taxon>
    </lineage>
</organism>
<proteinExistence type="predicted"/>
<dbReference type="EMBL" id="GG662550">
    <property type="protein sequence ID" value="EAR82916.1"/>
    <property type="molecule type" value="Genomic_DNA"/>
</dbReference>
<name>Q22C91_TETTS</name>
<keyword evidence="3" id="KW-1185">Reference proteome</keyword>
<dbReference type="KEGG" id="tet:TTHERM_01068190"/>
<sequence>MIGNRFLTILFVVILFHQANAQCGTNASKVGSTCYCNPGYYGPNDSNCQQCQSNTYSLQGVSNTGPSVTQFSACSYCQIGYYVTTPGTATALPGCLQCPAGSTTLNPLSQPGSISSCICFDPNGTALSSLSQACQCNIGFYGSPQTTQAGPSGCTPCPANFTSPIGTADQTGCTKQLDSSILKAFQQLIMILILF</sequence>
<protein>
    <submittedName>
        <fullName evidence="2">Immobilization antigen</fullName>
    </submittedName>
</protein>
<dbReference type="HOGENOM" id="CLU_1450429_0_0_1"/>
<dbReference type="GeneID" id="7831155"/>
<dbReference type="InParanoid" id="Q22C91"/>
<evidence type="ECO:0000313" key="3">
    <source>
        <dbReference type="Proteomes" id="UP000009168"/>
    </source>
</evidence>
<gene>
    <name evidence="2" type="ORF">TTHERM_01068190</name>
</gene>
<evidence type="ECO:0000313" key="2">
    <source>
        <dbReference type="EMBL" id="EAR82916.1"/>
    </source>
</evidence>
<keyword evidence="1" id="KW-0732">Signal</keyword>
<reference evidence="3" key="1">
    <citation type="journal article" date="2006" name="PLoS Biol.">
        <title>Macronuclear genome sequence of the ciliate Tetrahymena thermophila, a model eukaryote.</title>
        <authorList>
            <person name="Eisen J.A."/>
            <person name="Coyne R.S."/>
            <person name="Wu M."/>
            <person name="Wu D."/>
            <person name="Thiagarajan M."/>
            <person name="Wortman J.R."/>
            <person name="Badger J.H."/>
            <person name="Ren Q."/>
            <person name="Amedeo P."/>
            <person name="Jones K.M."/>
            <person name="Tallon L.J."/>
            <person name="Delcher A.L."/>
            <person name="Salzberg S.L."/>
            <person name="Silva J.C."/>
            <person name="Haas B.J."/>
            <person name="Majoros W.H."/>
            <person name="Farzad M."/>
            <person name="Carlton J.M."/>
            <person name="Smith R.K. Jr."/>
            <person name="Garg J."/>
            <person name="Pearlman R.E."/>
            <person name="Karrer K.M."/>
            <person name="Sun L."/>
            <person name="Manning G."/>
            <person name="Elde N.C."/>
            <person name="Turkewitz A.P."/>
            <person name="Asai D.J."/>
            <person name="Wilkes D.E."/>
            <person name="Wang Y."/>
            <person name="Cai H."/>
            <person name="Collins K."/>
            <person name="Stewart B.A."/>
            <person name="Lee S.R."/>
            <person name="Wilamowska K."/>
            <person name="Weinberg Z."/>
            <person name="Ruzzo W.L."/>
            <person name="Wloga D."/>
            <person name="Gaertig J."/>
            <person name="Frankel J."/>
            <person name="Tsao C.-C."/>
            <person name="Gorovsky M.A."/>
            <person name="Keeling P.J."/>
            <person name="Waller R.F."/>
            <person name="Patron N.J."/>
            <person name="Cherry J.M."/>
            <person name="Stover N.A."/>
            <person name="Krieger C.J."/>
            <person name="del Toro C."/>
            <person name="Ryder H.F."/>
            <person name="Williamson S.C."/>
            <person name="Barbeau R.A."/>
            <person name="Hamilton E.P."/>
            <person name="Orias E."/>
        </authorList>
    </citation>
    <scope>NUCLEOTIDE SEQUENCE [LARGE SCALE GENOMIC DNA]</scope>
    <source>
        <strain evidence="3">SB210</strain>
    </source>
</reference>
<feature type="signal peptide" evidence="1">
    <location>
        <begin position="1"/>
        <end position="21"/>
    </location>
</feature>
<feature type="chain" id="PRO_5004201034" evidence="1">
    <location>
        <begin position="22"/>
        <end position="195"/>
    </location>
</feature>